<evidence type="ECO:0000313" key="3">
    <source>
        <dbReference type="Proteomes" id="UP001201812"/>
    </source>
</evidence>
<dbReference type="AlphaFoldDB" id="A0AAD4R0U1"/>
<evidence type="ECO:0000256" key="1">
    <source>
        <dbReference type="SAM" id="SignalP"/>
    </source>
</evidence>
<dbReference type="Proteomes" id="UP001201812">
    <property type="component" value="Unassembled WGS sequence"/>
</dbReference>
<protein>
    <submittedName>
        <fullName evidence="2">Uncharacterized protein</fullName>
    </submittedName>
</protein>
<reference evidence="2" key="1">
    <citation type="submission" date="2022-01" db="EMBL/GenBank/DDBJ databases">
        <title>Genome Sequence Resource for Two Populations of Ditylenchus destructor, the Migratory Endoparasitic Phytonematode.</title>
        <authorList>
            <person name="Zhang H."/>
            <person name="Lin R."/>
            <person name="Xie B."/>
        </authorList>
    </citation>
    <scope>NUCLEOTIDE SEQUENCE</scope>
    <source>
        <strain evidence="2">BazhouSP</strain>
    </source>
</reference>
<organism evidence="2 3">
    <name type="scientific">Ditylenchus destructor</name>
    <dbReference type="NCBI Taxonomy" id="166010"/>
    <lineage>
        <taxon>Eukaryota</taxon>
        <taxon>Metazoa</taxon>
        <taxon>Ecdysozoa</taxon>
        <taxon>Nematoda</taxon>
        <taxon>Chromadorea</taxon>
        <taxon>Rhabditida</taxon>
        <taxon>Tylenchina</taxon>
        <taxon>Tylenchomorpha</taxon>
        <taxon>Sphaerularioidea</taxon>
        <taxon>Anguinidae</taxon>
        <taxon>Anguininae</taxon>
        <taxon>Ditylenchus</taxon>
    </lineage>
</organism>
<proteinExistence type="predicted"/>
<gene>
    <name evidence="2" type="ORF">DdX_15423</name>
</gene>
<feature type="chain" id="PRO_5042267621" evidence="1">
    <location>
        <begin position="27"/>
        <end position="730"/>
    </location>
</feature>
<sequence length="730" mass="82162">MLSNSSLLSILFCLIICLAGCSRCRGSPVAGSSEKHKPKQPEWPIFNHVLRVVGVRLQDNPIYSGAVISEMSAVEGSDSGNAISFDYMVDVIDDNEIWHHNNTYKFWYPEWERVQVLKNVSDTNSSISGDDCVAAERVGVDRINPNIMNIFPTLGEPVRSHRAATTLPLPDTAERIYNSDSKHGIRVTTQDPLQFGQKHIKALRLALDQGNGRRSVRCFPVENWDVVRFGYLTRIDGEDVHEKLATMLKVHPLQIKLDNDNCCEGLRLQEKLIEGGYSGIWFYNATLRGNAEEIARVNSIATPLDKFDVMQNGSFFSPDPKFAFASPMVKYFLSKHNGPLILDMDSPVTPVHKNDKKSSQKLTILDLERRNWSRNSPAPFDRVLGVRLNNSRSFSGMIISEMTVTSAFLGDIIPNSFETSVDIEDQRLIANDTYPSVWWYVVSVPRKIPENANEPISAEDCLLGDRIGHDKKRSLMSGITLGSTVRERNPQSHYFLPLPDNPQLSFMKSEEERGAMANETKSDRDRGIEHVNALRFDVLDRSSWLPELRAVGCFRLEEWSSFNFLYLTSVLDCREKGKMLKSGVENGACPKSDVHEDLARKFKVHPLQIAVKEDDESGSKILDLLLADGYSGLWLYNVTLRGSEEEIERIKSEAHNPKNFHGSFFSPNKIENSNNDKFSFVDGLVQYFVKTGTEQQTLIIGSGVGTKKPTLKIKLTEKTASKDDSVYKKA</sequence>
<comment type="caution">
    <text evidence="2">The sequence shown here is derived from an EMBL/GenBank/DDBJ whole genome shotgun (WGS) entry which is preliminary data.</text>
</comment>
<accession>A0AAD4R0U1</accession>
<evidence type="ECO:0000313" key="2">
    <source>
        <dbReference type="EMBL" id="KAI1702524.1"/>
    </source>
</evidence>
<keyword evidence="3" id="KW-1185">Reference proteome</keyword>
<dbReference type="EMBL" id="JAKKPZ010000097">
    <property type="protein sequence ID" value="KAI1702524.1"/>
    <property type="molecule type" value="Genomic_DNA"/>
</dbReference>
<feature type="signal peptide" evidence="1">
    <location>
        <begin position="1"/>
        <end position="26"/>
    </location>
</feature>
<keyword evidence="1" id="KW-0732">Signal</keyword>
<name>A0AAD4R0U1_9BILA</name>